<proteinExistence type="predicted"/>
<feature type="transmembrane region" description="Helical" evidence="1">
    <location>
        <begin position="92"/>
        <end position="111"/>
    </location>
</feature>
<evidence type="ECO:0000256" key="1">
    <source>
        <dbReference type="SAM" id="Phobius"/>
    </source>
</evidence>
<organism evidence="2 3">
    <name type="scientific">Sorghum bicolor</name>
    <name type="common">Sorghum</name>
    <name type="synonym">Sorghum vulgare</name>
    <dbReference type="NCBI Taxonomy" id="4558"/>
    <lineage>
        <taxon>Eukaryota</taxon>
        <taxon>Viridiplantae</taxon>
        <taxon>Streptophyta</taxon>
        <taxon>Embryophyta</taxon>
        <taxon>Tracheophyta</taxon>
        <taxon>Spermatophyta</taxon>
        <taxon>Magnoliopsida</taxon>
        <taxon>Liliopsida</taxon>
        <taxon>Poales</taxon>
        <taxon>Poaceae</taxon>
        <taxon>PACMAD clade</taxon>
        <taxon>Panicoideae</taxon>
        <taxon>Andropogonodae</taxon>
        <taxon>Andropogoneae</taxon>
        <taxon>Sorghinae</taxon>
        <taxon>Sorghum</taxon>
    </lineage>
</organism>
<reference evidence="2" key="2">
    <citation type="submission" date="2020-10" db="EMBL/GenBank/DDBJ databases">
        <authorList>
            <person name="Cooper E.A."/>
            <person name="Brenton Z.W."/>
            <person name="Flinn B.S."/>
            <person name="Jenkins J."/>
            <person name="Shu S."/>
            <person name="Flowers D."/>
            <person name="Luo F."/>
            <person name="Wang Y."/>
            <person name="Xia P."/>
            <person name="Barry K."/>
            <person name="Daum C."/>
            <person name="Lipzen A."/>
            <person name="Yoshinaga Y."/>
            <person name="Schmutz J."/>
            <person name="Saski C."/>
            <person name="Vermerris W."/>
            <person name="Kresovich S."/>
        </authorList>
    </citation>
    <scope>NUCLEOTIDE SEQUENCE</scope>
</reference>
<feature type="transmembrane region" description="Helical" evidence="1">
    <location>
        <begin position="56"/>
        <end position="80"/>
    </location>
</feature>
<dbReference type="EMBL" id="CM027683">
    <property type="protein sequence ID" value="KAG0533198.1"/>
    <property type="molecule type" value="Genomic_DNA"/>
</dbReference>
<name>A0A921R3C6_SORBI</name>
<keyword evidence="1" id="KW-0472">Membrane</keyword>
<reference evidence="2" key="1">
    <citation type="journal article" date="2019" name="BMC Genomics">
        <title>A new reference genome for Sorghum bicolor reveals high levels of sequence similarity between sweet and grain genotypes: implications for the genetics of sugar metabolism.</title>
        <authorList>
            <person name="Cooper E.A."/>
            <person name="Brenton Z.W."/>
            <person name="Flinn B.S."/>
            <person name="Jenkins J."/>
            <person name="Shu S."/>
            <person name="Flowers D."/>
            <person name="Luo F."/>
            <person name="Wang Y."/>
            <person name="Xia P."/>
            <person name="Barry K."/>
            <person name="Daum C."/>
            <person name="Lipzen A."/>
            <person name="Yoshinaga Y."/>
            <person name="Schmutz J."/>
            <person name="Saski C."/>
            <person name="Vermerris W."/>
            <person name="Kresovich S."/>
        </authorList>
    </citation>
    <scope>NUCLEOTIDE SEQUENCE</scope>
</reference>
<accession>A0A921R3C6</accession>
<comment type="caution">
    <text evidence="2">The sequence shown here is derived from an EMBL/GenBank/DDBJ whole genome shotgun (WGS) entry which is preliminary data.</text>
</comment>
<protein>
    <submittedName>
        <fullName evidence="2">Uncharacterized protein</fullName>
    </submittedName>
</protein>
<keyword evidence="1" id="KW-0812">Transmembrane</keyword>
<keyword evidence="1" id="KW-1133">Transmembrane helix</keyword>
<sequence length="112" mass="12310">MEHNVDPAILAGDDSPSLIPSMEGDSFCTLTAPPTHVPPLFSLSCVRSRFYGVATVYLRCFSCCTFIVAIICFFVFQLLLSQCCSSTAFFEMLKYVSVTSISCCSSCFMLLQ</sequence>
<gene>
    <name evidence="2" type="ORF">BDA96_04G172200</name>
</gene>
<dbReference type="Proteomes" id="UP000807115">
    <property type="component" value="Chromosome 4"/>
</dbReference>
<evidence type="ECO:0000313" key="2">
    <source>
        <dbReference type="EMBL" id="KAG0533198.1"/>
    </source>
</evidence>
<evidence type="ECO:0000313" key="3">
    <source>
        <dbReference type="Proteomes" id="UP000807115"/>
    </source>
</evidence>
<dbReference type="AlphaFoldDB" id="A0A921R3C6"/>